<evidence type="ECO:0000256" key="4">
    <source>
        <dbReference type="ARBA" id="ARBA00022840"/>
    </source>
</evidence>
<dbReference type="PANTHER" id="PTHR12227">
    <property type="entry name" value="GLYCERATE KINASE"/>
    <property type="match status" value="1"/>
</dbReference>
<dbReference type="GO" id="GO:0008887">
    <property type="term" value="F:glycerate kinase activity"/>
    <property type="evidence" value="ECO:0007669"/>
    <property type="project" value="InterPro"/>
</dbReference>
<dbReference type="SUPFAM" id="SSF82544">
    <property type="entry name" value="GckA/TtuD-like"/>
    <property type="match status" value="1"/>
</dbReference>
<dbReference type="Gene3D" id="3.40.1480.10">
    <property type="entry name" value="MOFRL domain"/>
    <property type="match status" value="1"/>
</dbReference>
<keyword evidence="1" id="KW-0808">Transferase</keyword>
<dbReference type="FunFam" id="3.40.1480.10:FF:000002">
    <property type="entry name" value="Glycerate kinase"/>
    <property type="match status" value="1"/>
</dbReference>
<organism evidence="7 8">
    <name type="scientific">Fimbriiglobus ruber</name>
    <dbReference type="NCBI Taxonomy" id="1908690"/>
    <lineage>
        <taxon>Bacteria</taxon>
        <taxon>Pseudomonadati</taxon>
        <taxon>Planctomycetota</taxon>
        <taxon>Planctomycetia</taxon>
        <taxon>Gemmatales</taxon>
        <taxon>Gemmataceae</taxon>
        <taxon>Fimbriiglobus</taxon>
    </lineage>
</organism>
<evidence type="ECO:0000259" key="5">
    <source>
        <dbReference type="Pfam" id="PF05161"/>
    </source>
</evidence>
<dbReference type="GO" id="GO:0005737">
    <property type="term" value="C:cytoplasm"/>
    <property type="evidence" value="ECO:0007669"/>
    <property type="project" value="TreeGrafter"/>
</dbReference>
<dbReference type="FunFam" id="3.40.50.10180:FF:000001">
    <property type="entry name" value="Glycerate kinase"/>
    <property type="match status" value="1"/>
</dbReference>
<dbReference type="InterPro" id="IPR025286">
    <property type="entry name" value="MOFRL_assoc_dom"/>
</dbReference>
<feature type="domain" description="MOFRL-associated" evidence="6">
    <location>
        <begin position="16"/>
        <end position="253"/>
    </location>
</feature>
<dbReference type="Pfam" id="PF05161">
    <property type="entry name" value="MOFRL"/>
    <property type="match status" value="1"/>
</dbReference>
<keyword evidence="8" id="KW-1185">Reference proteome</keyword>
<evidence type="ECO:0000256" key="3">
    <source>
        <dbReference type="ARBA" id="ARBA00022777"/>
    </source>
</evidence>
<dbReference type="Pfam" id="PF13660">
    <property type="entry name" value="DUF4147"/>
    <property type="match status" value="1"/>
</dbReference>
<comment type="caution">
    <text evidence="7">The sequence shown here is derived from an EMBL/GenBank/DDBJ whole genome shotgun (WGS) entry which is preliminary data.</text>
</comment>
<evidence type="ECO:0000313" key="7">
    <source>
        <dbReference type="EMBL" id="OWK47074.1"/>
    </source>
</evidence>
<keyword evidence="3" id="KW-0418">Kinase</keyword>
<dbReference type="InterPro" id="IPR038614">
    <property type="entry name" value="GK_N_sf"/>
</dbReference>
<name>A0A225E5M2_9BACT</name>
<gene>
    <name evidence="7" type="ORF">FRUB_00773</name>
</gene>
<feature type="domain" description="MOFRL" evidence="5">
    <location>
        <begin position="333"/>
        <end position="441"/>
    </location>
</feature>
<keyword evidence="2" id="KW-0547">Nucleotide-binding</keyword>
<accession>A0A225E5M2</accession>
<dbReference type="InterPro" id="IPR007835">
    <property type="entry name" value="MOFRL"/>
</dbReference>
<dbReference type="GO" id="GO:0005524">
    <property type="term" value="F:ATP binding"/>
    <property type="evidence" value="ECO:0007669"/>
    <property type="project" value="UniProtKB-KW"/>
</dbReference>
<dbReference type="Proteomes" id="UP000214646">
    <property type="component" value="Unassembled WGS sequence"/>
</dbReference>
<dbReference type="RefSeq" id="WP_088252221.1">
    <property type="nucleotide sequence ID" value="NZ_NIDE01000001.1"/>
</dbReference>
<dbReference type="InterPro" id="IPR039760">
    <property type="entry name" value="MOFRL_protein"/>
</dbReference>
<protein>
    <submittedName>
        <fullName evidence="7">Hydroxypyruvate reductase</fullName>
    </submittedName>
</protein>
<dbReference type="PANTHER" id="PTHR12227:SF0">
    <property type="entry name" value="GLYCERATE KINASE"/>
    <property type="match status" value="1"/>
</dbReference>
<reference evidence="8" key="1">
    <citation type="submission" date="2017-06" db="EMBL/GenBank/DDBJ databases">
        <title>Genome analysis of Fimbriiglobus ruber SP5, the first member of the order Planctomycetales with confirmed chitinolytic capability.</title>
        <authorList>
            <person name="Ravin N.V."/>
            <person name="Rakitin A.L."/>
            <person name="Ivanova A.A."/>
            <person name="Beletsky A.V."/>
            <person name="Kulichevskaya I.S."/>
            <person name="Mardanov A.V."/>
            <person name="Dedysh S.N."/>
        </authorList>
    </citation>
    <scope>NUCLEOTIDE SEQUENCE [LARGE SCALE GENOMIC DNA]</scope>
    <source>
        <strain evidence="8">SP5</strain>
    </source>
</reference>
<evidence type="ECO:0000313" key="8">
    <source>
        <dbReference type="Proteomes" id="UP000214646"/>
    </source>
</evidence>
<dbReference type="Gene3D" id="3.40.50.10180">
    <property type="entry name" value="Glycerate kinase, MOFRL-like N-terminal domain"/>
    <property type="match status" value="1"/>
</dbReference>
<sequence length="452" mass="46571">MAPTIRFSETVLREHALAIWSAAVEAVRPEPLVAAAVLDFPTAWQAALRAAPRVLVVGCGKAGAAMAAGLETGCEQYLPKLSGLVNVPEGSTRLLQRLRLNPARPAGSNHPTAAGVAGADEMLELLAGAGPDDVAICLISGGGSALLPAPAHGITLEDKQAVTKLLHASGATIAEMNAVRKHLSRVKGGRLAAAFRGKLLVSLIISDVVGDPLDVIASGPTAPDPSTFADALGVIKKYGLTGKVPASVSRLLERSGDKGEPETLKEQPPHVHNLVIGNNAVALAAAARRAGELGYGVLNLGAFIEGETREVAAVVVGIVRSIRSNGQPLAMAACLLIGGETTVVLGDQPGLGGRNQEFVLAALNRLGTEHMLGVCVLSGGTDGEDGPTDAAGAVATIETLTRASAQSLSPREYLDRHDSYSFFDRVDGLIRTGLTDTNVTDIRVVLVTQLDA</sequence>
<evidence type="ECO:0000256" key="2">
    <source>
        <dbReference type="ARBA" id="ARBA00022741"/>
    </source>
</evidence>
<dbReference type="AlphaFoldDB" id="A0A225E5M2"/>
<evidence type="ECO:0000259" key="6">
    <source>
        <dbReference type="Pfam" id="PF13660"/>
    </source>
</evidence>
<dbReference type="EMBL" id="NIDE01000001">
    <property type="protein sequence ID" value="OWK47074.1"/>
    <property type="molecule type" value="Genomic_DNA"/>
</dbReference>
<proteinExistence type="predicted"/>
<dbReference type="InterPro" id="IPR037035">
    <property type="entry name" value="GK-like_C_sf"/>
</dbReference>
<keyword evidence="7" id="KW-0670">Pyruvate</keyword>
<evidence type="ECO:0000256" key="1">
    <source>
        <dbReference type="ARBA" id="ARBA00022679"/>
    </source>
</evidence>
<keyword evidence="4" id="KW-0067">ATP-binding</keyword>
<dbReference type="OrthoDB" id="9766552at2"/>